<sequence>MIFVVGGCWYQQEYQQNGVLHLLAKKTEGASAAGTAHRVPVSKITSTGIEPGFDPKGPADFHLRNIKRLRAGLCHVHAKQVLKTQERATRIRDLPCVQMTTASQRARTPIKALWTMDCDDCRAATTARAGFCATGLTC</sequence>
<dbReference type="RefSeq" id="WP_172111481.1">
    <property type="nucleotide sequence ID" value="NZ_JABFDN010000004.1"/>
</dbReference>
<evidence type="ECO:0000313" key="1">
    <source>
        <dbReference type="EMBL" id="NPU66406.1"/>
    </source>
</evidence>
<name>A0ABX2CDW4_9BRAD</name>
<evidence type="ECO:0000313" key="2">
    <source>
        <dbReference type="Proteomes" id="UP000886476"/>
    </source>
</evidence>
<accession>A0ABX2CDW4</accession>
<protein>
    <submittedName>
        <fullName evidence="1">Uncharacterized protein</fullName>
    </submittedName>
</protein>
<proteinExistence type="predicted"/>
<dbReference type="EMBL" id="JABFDN010000004">
    <property type="protein sequence ID" value="NPU66406.1"/>
    <property type="molecule type" value="Genomic_DNA"/>
</dbReference>
<reference evidence="1" key="1">
    <citation type="submission" date="2020-05" db="EMBL/GenBank/DDBJ databases">
        <title>Nod-independent and nitrogen-fixing Bradyrhizobium aeschynomene sp. nov. isolated from nodules of Aeschynomene indica.</title>
        <authorList>
            <person name="Zhang Z."/>
        </authorList>
    </citation>
    <scope>NUCLEOTIDE SEQUENCE</scope>
    <source>
        <strain evidence="1">83012</strain>
    </source>
</reference>
<comment type="caution">
    <text evidence="1">The sequence shown here is derived from an EMBL/GenBank/DDBJ whole genome shotgun (WGS) entry which is preliminary data.</text>
</comment>
<keyword evidence="2" id="KW-1185">Reference proteome</keyword>
<organism evidence="1 2">
    <name type="scientific">Bradyrhizobium aeschynomenes</name>
    <dbReference type="NCBI Taxonomy" id="2734909"/>
    <lineage>
        <taxon>Bacteria</taxon>
        <taxon>Pseudomonadati</taxon>
        <taxon>Pseudomonadota</taxon>
        <taxon>Alphaproteobacteria</taxon>
        <taxon>Hyphomicrobiales</taxon>
        <taxon>Nitrobacteraceae</taxon>
        <taxon>Bradyrhizobium</taxon>
    </lineage>
</organism>
<dbReference type="Proteomes" id="UP000886476">
    <property type="component" value="Unassembled WGS sequence"/>
</dbReference>
<gene>
    <name evidence="1" type="ORF">HL667_15495</name>
</gene>